<gene>
    <name evidence="2" type="ORF">PEVE_00036375</name>
</gene>
<sequence>MVVYSKEMPRVCRNCEMTLETAFFRCADCGDVVSCKNCDPRSSYDEEDPSSEPLGRSFCPRGGFHHRGRGFHDNSSHHFRGTFAPRGRQFCPRPELPHDRRNLMMRGPFPRPNRGFGFGPRGYHAFPPRCPFPEEFPPMMRGRGGFGPFAGAPRGRAEFSPRCPFMEGARGRGGCRSRGGMQPFCGARGMGCGECNHVVLELVRVNTNGPSFEPCQRANGSQEKNSQVHEGEQCSGEGGDKENIPDNSDAMP</sequence>
<name>A0ABN8LJB8_9CNID</name>
<feature type="compositionally biased region" description="Basic and acidic residues" evidence="1">
    <location>
        <begin position="226"/>
        <end position="244"/>
    </location>
</feature>
<protein>
    <submittedName>
        <fullName evidence="2">Uncharacterized protein</fullName>
    </submittedName>
</protein>
<dbReference type="EMBL" id="CALNXI010000058">
    <property type="protein sequence ID" value="CAH3017226.1"/>
    <property type="molecule type" value="Genomic_DNA"/>
</dbReference>
<organism evidence="2 3">
    <name type="scientific">Porites evermanni</name>
    <dbReference type="NCBI Taxonomy" id="104178"/>
    <lineage>
        <taxon>Eukaryota</taxon>
        <taxon>Metazoa</taxon>
        <taxon>Cnidaria</taxon>
        <taxon>Anthozoa</taxon>
        <taxon>Hexacorallia</taxon>
        <taxon>Scleractinia</taxon>
        <taxon>Fungiina</taxon>
        <taxon>Poritidae</taxon>
        <taxon>Porites</taxon>
    </lineage>
</organism>
<evidence type="ECO:0000256" key="1">
    <source>
        <dbReference type="SAM" id="MobiDB-lite"/>
    </source>
</evidence>
<dbReference type="Proteomes" id="UP001159427">
    <property type="component" value="Unassembled WGS sequence"/>
</dbReference>
<feature type="region of interest" description="Disordered" evidence="1">
    <location>
        <begin position="213"/>
        <end position="252"/>
    </location>
</feature>
<comment type="caution">
    <text evidence="2">The sequence shown here is derived from an EMBL/GenBank/DDBJ whole genome shotgun (WGS) entry which is preliminary data.</text>
</comment>
<evidence type="ECO:0000313" key="2">
    <source>
        <dbReference type="EMBL" id="CAH3017226.1"/>
    </source>
</evidence>
<reference evidence="2 3" key="1">
    <citation type="submission" date="2022-05" db="EMBL/GenBank/DDBJ databases">
        <authorList>
            <consortium name="Genoscope - CEA"/>
            <person name="William W."/>
        </authorList>
    </citation>
    <scope>NUCLEOTIDE SEQUENCE [LARGE SCALE GENOMIC DNA]</scope>
</reference>
<accession>A0ABN8LJB8</accession>
<evidence type="ECO:0000313" key="3">
    <source>
        <dbReference type="Proteomes" id="UP001159427"/>
    </source>
</evidence>
<proteinExistence type="predicted"/>
<keyword evidence="3" id="KW-1185">Reference proteome</keyword>